<dbReference type="EC" id="2.7.7.65" evidence="6"/>
<dbReference type="SMART" id="SM00091">
    <property type="entry name" value="PAS"/>
    <property type="match status" value="1"/>
</dbReference>
<keyword evidence="1" id="KW-0812">Transmembrane</keyword>
<dbReference type="Pfam" id="PF00990">
    <property type="entry name" value="GGDEF"/>
    <property type="match status" value="1"/>
</dbReference>
<dbReference type="GO" id="GO:0052621">
    <property type="term" value="F:diguanylate cyclase activity"/>
    <property type="evidence" value="ECO:0007669"/>
    <property type="project" value="UniProtKB-EC"/>
</dbReference>
<dbReference type="CDD" id="cd01949">
    <property type="entry name" value="GGDEF"/>
    <property type="match status" value="1"/>
</dbReference>
<dbReference type="Gene3D" id="3.30.70.270">
    <property type="match status" value="1"/>
</dbReference>
<evidence type="ECO:0000259" key="3">
    <source>
        <dbReference type="PROSITE" id="PS50113"/>
    </source>
</evidence>
<accession>A0ABS5PMZ8</accession>
<dbReference type="InterPro" id="IPR013767">
    <property type="entry name" value="PAS_fold"/>
</dbReference>
<feature type="transmembrane region" description="Helical" evidence="1">
    <location>
        <begin position="24"/>
        <end position="45"/>
    </location>
</feature>
<dbReference type="PROSITE" id="PS51832">
    <property type="entry name" value="HD_GYP"/>
    <property type="match status" value="1"/>
</dbReference>
<feature type="domain" description="HD-GYP" evidence="5">
    <location>
        <begin position="478"/>
        <end position="664"/>
    </location>
</feature>
<dbReference type="SMART" id="SM00267">
    <property type="entry name" value="GGDEF"/>
    <property type="match status" value="1"/>
</dbReference>
<dbReference type="EMBL" id="JAHBCL010000009">
    <property type="protein sequence ID" value="MBS7526272.1"/>
    <property type="molecule type" value="Genomic_DNA"/>
</dbReference>
<dbReference type="SUPFAM" id="SSF109604">
    <property type="entry name" value="HD-domain/PDEase-like"/>
    <property type="match status" value="1"/>
</dbReference>
<dbReference type="Proteomes" id="UP000746471">
    <property type="component" value="Unassembled WGS sequence"/>
</dbReference>
<dbReference type="InterPro" id="IPR000160">
    <property type="entry name" value="GGDEF_dom"/>
</dbReference>
<feature type="domain" description="PAC" evidence="3">
    <location>
        <begin position="276"/>
        <end position="328"/>
    </location>
</feature>
<dbReference type="InterPro" id="IPR000700">
    <property type="entry name" value="PAS-assoc_C"/>
</dbReference>
<evidence type="ECO:0000256" key="1">
    <source>
        <dbReference type="SAM" id="Phobius"/>
    </source>
</evidence>
<organism evidence="6 7">
    <name type="scientific">Fusibacter paucivorans</name>
    <dbReference type="NCBI Taxonomy" id="76009"/>
    <lineage>
        <taxon>Bacteria</taxon>
        <taxon>Bacillati</taxon>
        <taxon>Bacillota</taxon>
        <taxon>Clostridia</taxon>
        <taxon>Eubacteriales</taxon>
        <taxon>Eubacteriales Family XII. Incertae Sedis</taxon>
        <taxon>Fusibacter</taxon>
    </lineage>
</organism>
<evidence type="ECO:0000259" key="2">
    <source>
        <dbReference type="PROSITE" id="PS50112"/>
    </source>
</evidence>
<reference evidence="6 7" key="1">
    <citation type="submission" date="2021-05" db="EMBL/GenBank/DDBJ databases">
        <title>Fusibacter ferrireducens sp. nov., an anaerobic, sulfur- and Fe-reducing bacterium isolated from the mangrove sediment.</title>
        <authorList>
            <person name="Qiu D."/>
        </authorList>
    </citation>
    <scope>NUCLEOTIDE SEQUENCE [LARGE SCALE GENOMIC DNA]</scope>
    <source>
        <strain evidence="6 7">DSM 12116</strain>
    </source>
</reference>
<comment type="caution">
    <text evidence="6">The sequence shown here is derived from an EMBL/GenBank/DDBJ whole genome shotgun (WGS) entry which is preliminary data.</text>
</comment>
<keyword evidence="6" id="KW-0808">Transferase</keyword>
<dbReference type="SUPFAM" id="SSF55073">
    <property type="entry name" value="Nucleotide cyclase"/>
    <property type="match status" value="1"/>
</dbReference>
<dbReference type="NCBIfam" id="TIGR00229">
    <property type="entry name" value="sensory_box"/>
    <property type="match status" value="1"/>
</dbReference>
<evidence type="ECO:0000313" key="7">
    <source>
        <dbReference type="Proteomes" id="UP000746471"/>
    </source>
</evidence>
<dbReference type="InterPro" id="IPR029787">
    <property type="entry name" value="Nucleotide_cyclase"/>
</dbReference>
<feature type="transmembrane region" description="Helical" evidence="1">
    <location>
        <begin position="132"/>
        <end position="149"/>
    </location>
</feature>
<dbReference type="InterPro" id="IPR000014">
    <property type="entry name" value="PAS"/>
</dbReference>
<keyword evidence="6" id="KW-0548">Nucleotidyltransferase</keyword>
<dbReference type="PROSITE" id="PS50112">
    <property type="entry name" value="PAS"/>
    <property type="match status" value="1"/>
</dbReference>
<dbReference type="PANTHER" id="PTHR43155:SF2">
    <property type="entry name" value="CYCLIC DI-GMP PHOSPHODIESTERASE PA4108"/>
    <property type="match status" value="1"/>
</dbReference>
<dbReference type="PANTHER" id="PTHR43155">
    <property type="entry name" value="CYCLIC DI-GMP PHOSPHODIESTERASE PA4108-RELATED"/>
    <property type="match status" value="1"/>
</dbReference>
<dbReference type="SUPFAM" id="SSF55785">
    <property type="entry name" value="PYP-like sensor domain (PAS domain)"/>
    <property type="match status" value="1"/>
</dbReference>
<keyword evidence="1" id="KW-0472">Membrane</keyword>
<dbReference type="InterPro" id="IPR043128">
    <property type="entry name" value="Rev_trsase/Diguanyl_cyclase"/>
</dbReference>
<evidence type="ECO:0000259" key="5">
    <source>
        <dbReference type="PROSITE" id="PS51832"/>
    </source>
</evidence>
<dbReference type="Pfam" id="PF13487">
    <property type="entry name" value="HD_5"/>
    <property type="match status" value="1"/>
</dbReference>
<feature type="transmembrane region" description="Helical" evidence="1">
    <location>
        <begin position="57"/>
        <end position="77"/>
    </location>
</feature>
<keyword evidence="1" id="KW-1133">Transmembrane helix</keyword>
<dbReference type="CDD" id="cd00077">
    <property type="entry name" value="HDc"/>
    <property type="match status" value="1"/>
</dbReference>
<evidence type="ECO:0000313" key="6">
    <source>
        <dbReference type="EMBL" id="MBS7526272.1"/>
    </source>
</evidence>
<sequence>MFQKIKAFMKDLGRYRGEENRQRLEQVLISFVILSSLTIGAIANYSVRVLFLEEPQMFVAFESLMLLAFGVLEIALLKIKEDQLRRIMSIIVYCGLLIYMGAAFYDYIGPAIWCMAATFIVMSLFHARRDMLLGFIVATAVLYAYVMRFKKPFTTNWIFEIGLILTMLVFMMTVLAVHYLINERLAFMKRQYDTLYRTENQFYFTLNAIGDGVITTDSKGLITFMNPIAVQLSGWLMDEIIGKPFNQYIVLESELTHEVLESPVDQVIKSQKILHLANHTVMLTKSGDKIVIEDTASPIFDENGKLSGVVIVFRDHRYKQEKQREIEYLSYHDQLSGLYNRRYFEDVLRKLDINSAWPLAILFIDVNGLKIVNDAFGHRAGDELITKVANTLSRYKRSDDVISRIGGDEFVIIMPRTEQLFINHYTKQVTQAFRHEQIMGIEISVSFGWDIKKNQEQDIFECLKQAEDRMYQSKIYYGGSKRNDIIKSISSALAMKSVEEEAHSKRVGEYCTKLGRVLGFSEGECQKLKVAGELHDIGKIAIDEILLNKKSALTLTDWNQIRQHPETGYRLLNTSKEFYGIAEYVRAHHEFWDGSGYPSGLKGLEIPLNARIIAIADAYDAMTNDRTFRKAMSHEAAIDELLRCAGSQFDPELTRVFIEKVLRV</sequence>
<dbReference type="InterPro" id="IPR037522">
    <property type="entry name" value="HD_GYP_dom"/>
</dbReference>
<dbReference type="Pfam" id="PF00989">
    <property type="entry name" value="PAS"/>
    <property type="match status" value="1"/>
</dbReference>
<dbReference type="InterPro" id="IPR035965">
    <property type="entry name" value="PAS-like_dom_sf"/>
</dbReference>
<feature type="transmembrane region" description="Helical" evidence="1">
    <location>
        <begin position="161"/>
        <end position="181"/>
    </location>
</feature>
<feature type="domain" description="PAS" evidence="2">
    <location>
        <begin position="198"/>
        <end position="271"/>
    </location>
</feature>
<feature type="transmembrane region" description="Helical" evidence="1">
    <location>
        <begin position="84"/>
        <end position="101"/>
    </location>
</feature>
<evidence type="ECO:0000259" key="4">
    <source>
        <dbReference type="PROSITE" id="PS50887"/>
    </source>
</evidence>
<dbReference type="PROSITE" id="PS50887">
    <property type="entry name" value="GGDEF"/>
    <property type="match status" value="1"/>
</dbReference>
<dbReference type="NCBIfam" id="TIGR00254">
    <property type="entry name" value="GGDEF"/>
    <property type="match status" value="1"/>
</dbReference>
<dbReference type="Gene3D" id="1.10.3210.10">
    <property type="entry name" value="Hypothetical protein af1432"/>
    <property type="match status" value="1"/>
</dbReference>
<proteinExistence type="predicted"/>
<dbReference type="SMART" id="SM00471">
    <property type="entry name" value="HDc"/>
    <property type="match status" value="1"/>
</dbReference>
<protein>
    <submittedName>
        <fullName evidence="6">Diguanylate cyclase</fullName>
        <ecNumber evidence="6">2.7.7.65</ecNumber>
    </submittedName>
</protein>
<keyword evidence="7" id="KW-1185">Reference proteome</keyword>
<name>A0ABS5PMZ8_9FIRM</name>
<feature type="domain" description="GGDEF" evidence="4">
    <location>
        <begin position="357"/>
        <end position="488"/>
    </location>
</feature>
<dbReference type="RefSeq" id="WP_213236077.1">
    <property type="nucleotide sequence ID" value="NZ_JAHBCL010000009.1"/>
</dbReference>
<dbReference type="PROSITE" id="PS50113">
    <property type="entry name" value="PAC"/>
    <property type="match status" value="1"/>
</dbReference>
<dbReference type="CDD" id="cd00130">
    <property type="entry name" value="PAS"/>
    <property type="match status" value="1"/>
</dbReference>
<gene>
    <name evidence="6" type="ORF">KHM83_06255</name>
</gene>
<dbReference type="InterPro" id="IPR003607">
    <property type="entry name" value="HD/PDEase_dom"/>
</dbReference>
<dbReference type="Gene3D" id="3.30.450.20">
    <property type="entry name" value="PAS domain"/>
    <property type="match status" value="1"/>
</dbReference>